<dbReference type="AlphaFoldDB" id="A0A917S7L0"/>
<accession>A0A917S7L0</accession>
<evidence type="ECO:0000313" key="6">
    <source>
        <dbReference type="EMBL" id="GGL59931.1"/>
    </source>
</evidence>
<dbReference type="EMBL" id="BMMZ01000004">
    <property type="protein sequence ID" value="GGL59931.1"/>
    <property type="molecule type" value="Genomic_DNA"/>
</dbReference>
<dbReference type="PANTHER" id="PTHR43557">
    <property type="entry name" value="APOPTOSIS-INDUCING FACTOR 1"/>
    <property type="match status" value="1"/>
</dbReference>
<dbReference type="PRINTS" id="PR00411">
    <property type="entry name" value="PNDRDTASEI"/>
</dbReference>
<sequence>MDASNDAATDPALVIVGGGLAGMKAIEELREQGHDGPITLVAAEDHLPYERPVLSKGFLLGSESRDSAFSHDQQWYADHDVDLLLADPAARLDPAGHTITTQSGLQIAYRKLLLATGSEPRTLPLPGADAANVFTLRDVDDADKIDSALTVLADSGRPLVIIGGGWIGLEVAAAARQRDIDVTVLEALDQPLLGVLGAEVARVFADLHTEHGVHLVTGAKVSGIATDDGRATAVSTEDGARYGAGAVLIGIGAAPRISLAADAGLAVDHGVLTDGSLQTSAPDVYAAGDIAEVDHPLIGGRVRVEHWAWANDTGPVAARAMLGQDSAIDFLPFFFTDQYDLGMEYIGYVAPGSRPQVELRGDVGGRQFQAYWIVDGKVAAGMHVNDWDNGIDPIKEIVLSGDSARIPS</sequence>
<dbReference type="InterPro" id="IPR050446">
    <property type="entry name" value="FAD-oxidoreductase/Apoptosis"/>
</dbReference>
<proteinExistence type="predicted"/>
<evidence type="ECO:0000256" key="4">
    <source>
        <dbReference type="ARBA" id="ARBA00023002"/>
    </source>
</evidence>
<name>A0A917S7L0_9ACTN</name>
<evidence type="ECO:0000256" key="1">
    <source>
        <dbReference type="ARBA" id="ARBA00001974"/>
    </source>
</evidence>
<dbReference type="SUPFAM" id="SSF55424">
    <property type="entry name" value="FAD/NAD-linked reductases, dimerisation (C-terminal) domain"/>
    <property type="match status" value="1"/>
</dbReference>
<dbReference type="SUPFAM" id="SSF51905">
    <property type="entry name" value="FAD/NAD(P)-binding domain"/>
    <property type="match status" value="2"/>
</dbReference>
<evidence type="ECO:0000313" key="7">
    <source>
        <dbReference type="Proteomes" id="UP000613840"/>
    </source>
</evidence>
<protein>
    <submittedName>
        <fullName evidence="6">Pyridine nucleotide-disulfide oxidoreductase</fullName>
    </submittedName>
</protein>
<keyword evidence="2" id="KW-0285">Flavoprotein</keyword>
<dbReference type="InterPro" id="IPR036188">
    <property type="entry name" value="FAD/NAD-bd_sf"/>
</dbReference>
<dbReference type="Gene3D" id="3.50.50.60">
    <property type="entry name" value="FAD/NAD(P)-binding domain"/>
    <property type="match status" value="2"/>
</dbReference>
<reference evidence="6" key="1">
    <citation type="journal article" date="2014" name="Int. J. Syst. Evol. Microbiol.">
        <title>Complete genome sequence of Corynebacterium casei LMG S-19264T (=DSM 44701T), isolated from a smear-ripened cheese.</title>
        <authorList>
            <consortium name="US DOE Joint Genome Institute (JGI-PGF)"/>
            <person name="Walter F."/>
            <person name="Albersmeier A."/>
            <person name="Kalinowski J."/>
            <person name="Ruckert C."/>
        </authorList>
    </citation>
    <scope>NUCLEOTIDE SEQUENCE</scope>
    <source>
        <strain evidence="6">CGMCC 4.7306</strain>
    </source>
</reference>
<keyword evidence="7" id="KW-1185">Reference proteome</keyword>
<evidence type="ECO:0000259" key="5">
    <source>
        <dbReference type="Pfam" id="PF07992"/>
    </source>
</evidence>
<dbReference type="RefSeq" id="WP_188894889.1">
    <property type="nucleotide sequence ID" value="NZ_BMMZ01000004.1"/>
</dbReference>
<comment type="caution">
    <text evidence="6">The sequence shown here is derived from an EMBL/GenBank/DDBJ whole genome shotgun (WGS) entry which is preliminary data.</text>
</comment>
<gene>
    <name evidence="6" type="ORF">GCM10011575_18050</name>
</gene>
<organism evidence="6 7">
    <name type="scientific">Microlunatus endophyticus</name>
    <dbReference type="NCBI Taxonomy" id="1716077"/>
    <lineage>
        <taxon>Bacteria</taxon>
        <taxon>Bacillati</taxon>
        <taxon>Actinomycetota</taxon>
        <taxon>Actinomycetes</taxon>
        <taxon>Propionibacteriales</taxon>
        <taxon>Propionibacteriaceae</taxon>
        <taxon>Microlunatus</taxon>
    </lineage>
</organism>
<dbReference type="PANTHER" id="PTHR43557:SF2">
    <property type="entry name" value="RIESKE DOMAIN-CONTAINING PROTEIN-RELATED"/>
    <property type="match status" value="1"/>
</dbReference>
<dbReference type="Gene3D" id="3.30.390.30">
    <property type="match status" value="1"/>
</dbReference>
<dbReference type="InterPro" id="IPR023753">
    <property type="entry name" value="FAD/NAD-binding_dom"/>
</dbReference>
<reference evidence="6" key="2">
    <citation type="submission" date="2020-09" db="EMBL/GenBank/DDBJ databases">
        <authorList>
            <person name="Sun Q."/>
            <person name="Zhou Y."/>
        </authorList>
    </citation>
    <scope>NUCLEOTIDE SEQUENCE</scope>
    <source>
        <strain evidence="6">CGMCC 4.7306</strain>
    </source>
</reference>
<dbReference type="GO" id="GO:0016651">
    <property type="term" value="F:oxidoreductase activity, acting on NAD(P)H"/>
    <property type="evidence" value="ECO:0007669"/>
    <property type="project" value="TreeGrafter"/>
</dbReference>
<evidence type="ECO:0000256" key="3">
    <source>
        <dbReference type="ARBA" id="ARBA00022827"/>
    </source>
</evidence>
<feature type="domain" description="FAD/NAD(P)-binding" evidence="5">
    <location>
        <begin position="13"/>
        <end position="313"/>
    </location>
</feature>
<dbReference type="GO" id="GO:0005737">
    <property type="term" value="C:cytoplasm"/>
    <property type="evidence" value="ECO:0007669"/>
    <property type="project" value="TreeGrafter"/>
</dbReference>
<dbReference type="Pfam" id="PF07992">
    <property type="entry name" value="Pyr_redox_2"/>
    <property type="match status" value="1"/>
</dbReference>
<dbReference type="InterPro" id="IPR016156">
    <property type="entry name" value="FAD/NAD-linked_Rdtase_dimer_sf"/>
</dbReference>
<keyword evidence="4" id="KW-0560">Oxidoreductase</keyword>
<dbReference type="PRINTS" id="PR00368">
    <property type="entry name" value="FADPNR"/>
</dbReference>
<evidence type="ECO:0000256" key="2">
    <source>
        <dbReference type="ARBA" id="ARBA00022630"/>
    </source>
</evidence>
<dbReference type="Proteomes" id="UP000613840">
    <property type="component" value="Unassembled WGS sequence"/>
</dbReference>
<keyword evidence="3" id="KW-0274">FAD</keyword>
<comment type="cofactor">
    <cofactor evidence="1">
        <name>FAD</name>
        <dbReference type="ChEBI" id="CHEBI:57692"/>
    </cofactor>
</comment>